<keyword evidence="3 7" id="KW-0812">Transmembrane</keyword>
<organism evidence="9 10">
    <name type="scientific">Streptomyces polyrhachis</name>
    <dbReference type="NCBI Taxonomy" id="1282885"/>
    <lineage>
        <taxon>Bacteria</taxon>
        <taxon>Bacillati</taxon>
        <taxon>Actinomycetota</taxon>
        <taxon>Actinomycetes</taxon>
        <taxon>Kitasatosporales</taxon>
        <taxon>Streptomycetaceae</taxon>
        <taxon>Streptomyces</taxon>
    </lineage>
</organism>
<dbReference type="InterPro" id="IPR037185">
    <property type="entry name" value="EmrE-like"/>
</dbReference>
<dbReference type="Proteomes" id="UP001596413">
    <property type="component" value="Unassembled WGS sequence"/>
</dbReference>
<feature type="transmembrane region" description="Helical" evidence="7">
    <location>
        <begin position="136"/>
        <end position="160"/>
    </location>
</feature>
<feature type="transmembrane region" description="Helical" evidence="7">
    <location>
        <begin position="110"/>
        <end position="130"/>
    </location>
</feature>
<keyword evidence="10" id="KW-1185">Reference proteome</keyword>
<evidence type="ECO:0000256" key="4">
    <source>
        <dbReference type="ARBA" id="ARBA00022989"/>
    </source>
</evidence>
<dbReference type="PANTHER" id="PTHR32322:SF2">
    <property type="entry name" value="EAMA DOMAIN-CONTAINING PROTEIN"/>
    <property type="match status" value="1"/>
</dbReference>
<name>A0ABW2GAR5_9ACTN</name>
<comment type="similarity">
    <text evidence="2">Belongs to the EamA transporter family.</text>
</comment>
<evidence type="ECO:0000313" key="9">
    <source>
        <dbReference type="EMBL" id="MFC7217854.1"/>
    </source>
</evidence>
<feature type="region of interest" description="Disordered" evidence="6">
    <location>
        <begin position="1"/>
        <end position="39"/>
    </location>
</feature>
<evidence type="ECO:0000313" key="10">
    <source>
        <dbReference type="Proteomes" id="UP001596413"/>
    </source>
</evidence>
<dbReference type="PANTHER" id="PTHR32322">
    <property type="entry name" value="INNER MEMBRANE TRANSPORTER"/>
    <property type="match status" value="1"/>
</dbReference>
<feature type="transmembrane region" description="Helical" evidence="7">
    <location>
        <begin position="77"/>
        <end position="98"/>
    </location>
</feature>
<comment type="subcellular location">
    <subcellularLocation>
        <location evidence="1">Membrane</location>
        <topology evidence="1">Multi-pass membrane protein</topology>
    </subcellularLocation>
</comment>
<dbReference type="RefSeq" id="WP_386413075.1">
    <property type="nucleotide sequence ID" value="NZ_JBHSZO010000007.1"/>
</dbReference>
<proteinExistence type="inferred from homology"/>
<feature type="transmembrane region" description="Helical" evidence="7">
    <location>
        <begin position="51"/>
        <end position="71"/>
    </location>
</feature>
<dbReference type="InterPro" id="IPR050638">
    <property type="entry name" value="AA-Vitamin_Transporters"/>
</dbReference>
<protein>
    <submittedName>
        <fullName evidence="9">DMT family transporter</fullName>
    </submittedName>
</protein>
<feature type="transmembrane region" description="Helical" evidence="7">
    <location>
        <begin position="231"/>
        <end position="251"/>
    </location>
</feature>
<evidence type="ECO:0000259" key="8">
    <source>
        <dbReference type="Pfam" id="PF00892"/>
    </source>
</evidence>
<evidence type="ECO:0000256" key="5">
    <source>
        <dbReference type="ARBA" id="ARBA00023136"/>
    </source>
</evidence>
<evidence type="ECO:0000256" key="6">
    <source>
        <dbReference type="SAM" id="MobiDB-lite"/>
    </source>
</evidence>
<evidence type="ECO:0000256" key="7">
    <source>
        <dbReference type="SAM" id="Phobius"/>
    </source>
</evidence>
<comment type="caution">
    <text evidence="9">The sequence shown here is derived from an EMBL/GenBank/DDBJ whole genome shotgun (WGS) entry which is preliminary data.</text>
</comment>
<feature type="domain" description="EamA" evidence="8">
    <location>
        <begin position="200"/>
        <end position="333"/>
    </location>
</feature>
<evidence type="ECO:0000256" key="3">
    <source>
        <dbReference type="ARBA" id="ARBA00022692"/>
    </source>
</evidence>
<feature type="transmembrane region" description="Helical" evidence="7">
    <location>
        <begin position="263"/>
        <end position="282"/>
    </location>
</feature>
<dbReference type="Pfam" id="PF00892">
    <property type="entry name" value="EamA"/>
    <property type="match status" value="2"/>
</dbReference>
<accession>A0ABW2GAR5</accession>
<dbReference type="InterPro" id="IPR000620">
    <property type="entry name" value="EamA_dom"/>
</dbReference>
<evidence type="ECO:0000256" key="1">
    <source>
        <dbReference type="ARBA" id="ARBA00004141"/>
    </source>
</evidence>
<feature type="compositionally biased region" description="Low complexity" evidence="6">
    <location>
        <begin position="27"/>
        <end position="36"/>
    </location>
</feature>
<keyword evidence="5 7" id="KW-0472">Membrane</keyword>
<keyword evidence="4 7" id="KW-1133">Transmembrane helix</keyword>
<feature type="transmembrane region" description="Helical" evidence="7">
    <location>
        <begin position="172"/>
        <end position="191"/>
    </location>
</feature>
<feature type="transmembrane region" description="Helical" evidence="7">
    <location>
        <begin position="319"/>
        <end position="338"/>
    </location>
</feature>
<feature type="domain" description="EamA" evidence="8">
    <location>
        <begin position="49"/>
        <end position="156"/>
    </location>
</feature>
<dbReference type="SUPFAM" id="SSF103481">
    <property type="entry name" value="Multidrug resistance efflux transporter EmrE"/>
    <property type="match status" value="1"/>
</dbReference>
<evidence type="ECO:0000256" key="2">
    <source>
        <dbReference type="ARBA" id="ARBA00007362"/>
    </source>
</evidence>
<reference evidence="10" key="1">
    <citation type="journal article" date="2019" name="Int. J. Syst. Evol. Microbiol.">
        <title>The Global Catalogue of Microorganisms (GCM) 10K type strain sequencing project: providing services to taxonomists for standard genome sequencing and annotation.</title>
        <authorList>
            <consortium name="The Broad Institute Genomics Platform"/>
            <consortium name="The Broad Institute Genome Sequencing Center for Infectious Disease"/>
            <person name="Wu L."/>
            <person name="Ma J."/>
        </authorList>
    </citation>
    <scope>NUCLEOTIDE SEQUENCE [LARGE SCALE GENOMIC DNA]</scope>
    <source>
        <strain evidence="10">CGMCC 1.13681</strain>
    </source>
</reference>
<gene>
    <name evidence="9" type="ORF">ACFQLX_06680</name>
</gene>
<dbReference type="EMBL" id="JBHSZO010000007">
    <property type="protein sequence ID" value="MFC7217854.1"/>
    <property type="molecule type" value="Genomic_DNA"/>
</dbReference>
<sequence>MRANDSAIAPESVAVDSTAADRPEPVSPTRTPTRTPTEPPGFWHTTWGGSVLAALGVVSFSLTFPGTAWALEGLGPWSTVGVRLVLAGLVAGGCLLALRVPLPRRADWSGIAVVAGGVVIGFPLLTTLALRTSSTSHAAVVVGLLPLTTAALAAVAYPLLPSRRNAAPPRPSRTFWLAAVAGAAVVGAFTVGQSGGAVRLADLYLLAALLVCAAGYTEGGRLARHLPGWQVIAWALVLCLPLSAVGALLALRVEPVALTGHAVAGLLWIALGSQFAGLLVWYRGMAVIGVPRASQLQLAQPLLTLFWSATLLGEQLTPAAPLAATAVLVCIAVTQRAGR</sequence>